<dbReference type="PROSITE" id="PS51257">
    <property type="entry name" value="PROKAR_LIPOPROTEIN"/>
    <property type="match status" value="1"/>
</dbReference>
<evidence type="ECO:0000313" key="2">
    <source>
        <dbReference type="EMBL" id="QED38173.1"/>
    </source>
</evidence>
<dbReference type="OrthoDB" id="187854at2"/>
<dbReference type="EMBL" id="CP042476">
    <property type="protein sequence ID" value="QED38173.1"/>
    <property type="molecule type" value="Genomic_DNA"/>
</dbReference>
<dbReference type="RefSeq" id="WP_146834769.1">
    <property type="nucleotide sequence ID" value="NZ_CP042476.1"/>
</dbReference>
<sequence length="199" mass="22283">MNKIIILLISVVMMGCGNDPKQKESAGSQELQETHEHHETAETSPPSKTLSPYTSAMAMIGDAHIHIDYSSPSVRERIIFGGLVGYNTVWQAGAHKATWIETDKNLIIDGKALPQGKYGIFVIPGKEQWEVMFNTRWDQHGKDDYNETENVLSLSVKPVELQEIQESLKYEVIKTNGNSGVITMAWEKVKIEIPFQVGK</sequence>
<feature type="region of interest" description="Disordered" evidence="1">
    <location>
        <begin position="20"/>
        <end position="51"/>
    </location>
</feature>
<proteinExistence type="predicted"/>
<dbReference type="Pfam" id="PF11138">
    <property type="entry name" value="DUF2911"/>
    <property type="match status" value="1"/>
</dbReference>
<dbReference type="InterPro" id="IPR021314">
    <property type="entry name" value="DUF2911"/>
</dbReference>
<accession>A0A5B8YNG1</accession>
<gene>
    <name evidence="2" type="ORF">FK178_10790</name>
</gene>
<dbReference type="KEGG" id="anp:FK178_10790"/>
<reference evidence="2 3" key="1">
    <citation type="submission" date="2019-08" db="EMBL/GenBank/DDBJ databases">
        <title>Antarcticibacterium arcticum sp. nov., a bacterium isolated from marine sediment of the Canadian Beaufort Sea.</title>
        <authorList>
            <person name="Lee Y.M."/>
            <person name="Baek K."/>
            <person name="Lee D.-H."/>
            <person name="Shin S.C."/>
            <person name="Jin Y.K."/>
            <person name="Park Y."/>
        </authorList>
    </citation>
    <scope>NUCLEOTIDE SEQUENCE [LARGE SCALE GENOMIC DNA]</scope>
    <source>
        <strain evidence="2 3">PAMC 28998</strain>
    </source>
</reference>
<feature type="compositionally biased region" description="Basic and acidic residues" evidence="1">
    <location>
        <begin position="32"/>
        <end position="41"/>
    </location>
</feature>
<name>A0A5B8YNG1_9FLAO</name>
<organism evidence="2 3">
    <name type="scientific">Antarcticibacterium arcticum</name>
    <dbReference type="NCBI Taxonomy" id="2585771"/>
    <lineage>
        <taxon>Bacteria</taxon>
        <taxon>Pseudomonadati</taxon>
        <taxon>Bacteroidota</taxon>
        <taxon>Flavobacteriia</taxon>
        <taxon>Flavobacteriales</taxon>
        <taxon>Flavobacteriaceae</taxon>
        <taxon>Antarcticibacterium</taxon>
    </lineage>
</organism>
<evidence type="ECO:0000313" key="3">
    <source>
        <dbReference type="Proteomes" id="UP000321954"/>
    </source>
</evidence>
<dbReference type="AlphaFoldDB" id="A0A5B8YNG1"/>
<evidence type="ECO:0000256" key="1">
    <source>
        <dbReference type="SAM" id="MobiDB-lite"/>
    </source>
</evidence>
<keyword evidence="3" id="KW-1185">Reference proteome</keyword>
<dbReference type="Proteomes" id="UP000321954">
    <property type="component" value="Chromosome"/>
</dbReference>
<protein>
    <submittedName>
        <fullName evidence="2">DUF2911 domain-containing protein</fullName>
    </submittedName>
</protein>